<dbReference type="Pfam" id="PF04025">
    <property type="entry name" value="RemA-like"/>
    <property type="match status" value="1"/>
</dbReference>
<dbReference type="InterPro" id="IPR007169">
    <property type="entry name" value="RemA-like"/>
</dbReference>
<reference evidence="2" key="1">
    <citation type="journal article" date="2020" name="mSystems">
        <title>Genome- and Community-Level Interaction Insights into Carbon Utilization and Element Cycling Functions of Hydrothermarchaeota in Hydrothermal Sediment.</title>
        <authorList>
            <person name="Zhou Z."/>
            <person name="Liu Y."/>
            <person name="Xu W."/>
            <person name="Pan J."/>
            <person name="Luo Z.H."/>
            <person name="Li M."/>
        </authorList>
    </citation>
    <scope>NUCLEOTIDE SEQUENCE [LARGE SCALE GENOMIC DNA]</scope>
    <source>
        <strain evidence="2">HyVt-503</strain>
    </source>
</reference>
<accession>A0A7V2SWE1</accession>
<comment type="caution">
    <text evidence="2">The sequence shown here is derived from an EMBL/GenBank/DDBJ whole genome shotgun (WGS) entry which is preliminary data.</text>
</comment>
<dbReference type="HAMAP" id="MF_01503">
    <property type="entry name" value="RemA"/>
    <property type="match status" value="1"/>
</dbReference>
<dbReference type="AlphaFoldDB" id="A0A7V2SWE1"/>
<dbReference type="NCBIfam" id="NF003315">
    <property type="entry name" value="PRK04323.1"/>
    <property type="match status" value="1"/>
</dbReference>
<gene>
    <name evidence="2" type="ORF">ENJ63_04940</name>
</gene>
<organism evidence="2">
    <name type="scientific">Dissulfuribacter thermophilus</name>
    <dbReference type="NCBI Taxonomy" id="1156395"/>
    <lineage>
        <taxon>Bacteria</taxon>
        <taxon>Pseudomonadati</taxon>
        <taxon>Thermodesulfobacteriota</taxon>
        <taxon>Dissulfuribacteria</taxon>
        <taxon>Dissulfuribacterales</taxon>
        <taxon>Dissulfuribacteraceae</taxon>
        <taxon>Dissulfuribacter</taxon>
    </lineage>
</organism>
<name>A0A7V2SWE1_9BACT</name>
<protein>
    <recommendedName>
        <fullName evidence="1">Putative regulatory protein ENJ63_04940</fullName>
    </recommendedName>
</protein>
<dbReference type="EMBL" id="DRND01000393">
    <property type="protein sequence ID" value="HFC47211.1"/>
    <property type="molecule type" value="Genomic_DNA"/>
</dbReference>
<proteinExistence type="inferred from homology"/>
<comment type="similarity">
    <text evidence="1">Belongs to the RemA family.</text>
</comment>
<dbReference type="Proteomes" id="UP000885797">
    <property type="component" value="Unassembled WGS sequence"/>
</dbReference>
<evidence type="ECO:0000313" key="2">
    <source>
        <dbReference type="EMBL" id="HFC47211.1"/>
    </source>
</evidence>
<evidence type="ECO:0000256" key="1">
    <source>
        <dbReference type="HAMAP-Rule" id="MF_01503"/>
    </source>
</evidence>
<sequence>MACKCKILNIGFGNSVVADRVVAIVQPSSAPMKRIREEAKMNNRLIDATQGRRTRCIIVTDSNHVILSAIQAETIANRLAADLLTKVDEKDTQE</sequence>
<dbReference type="PANTHER" id="PTHR38449:SF1">
    <property type="entry name" value="REGULATORY PROTEIN SSL2874-RELATED"/>
    <property type="match status" value="1"/>
</dbReference>
<dbReference type="PANTHER" id="PTHR38449">
    <property type="entry name" value="REGULATORY PROTEIN TM_1690-RELATED"/>
    <property type="match status" value="1"/>
</dbReference>